<dbReference type="GO" id="GO:0008270">
    <property type="term" value="F:zinc ion binding"/>
    <property type="evidence" value="ECO:0007669"/>
    <property type="project" value="InterPro"/>
</dbReference>
<protein>
    <submittedName>
        <fullName evidence="4">HNH endonuclease</fullName>
    </submittedName>
</protein>
<dbReference type="GO" id="GO:0003676">
    <property type="term" value="F:nucleic acid binding"/>
    <property type="evidence" value="ECO:0007669"/>
    <property type="project" value="InterPro"/>
</dbReference>
<dbReference type="EMBL" id="BK016220">
    <property type="protein sequence ID" value="DAG02965.1"/>
    <property type="molecule type" value="Genomic_DNA"/>
</dbReference>
<accession>A0A8S5V8D0</accession>
<evidence type="ECO:0000259" key="3">
    <source>
        <dbReference type="SMART" id="SM00507"/>
    </source>
</evidence>
<proteinExistence type="predicted"/>
<dbReference type="Pfam" id="PF01844">
    <property type="entry name" value="HNH"/>
    <property type="match status" value="1"/>
</dbReference>
<evidence type="ECO:0000256" key="2">
    <source>
        <dbReference type="ARBA" id="ARBA00022801"/>
    </source>
</evidence>
<dbReference type="Gene3D" id="1.10.30.50">
    <property type="match status" value="1"/>
</dbReference>
<evidence type="ECO:0000256" key="1">
    <source>
        <dbReference type="ARBA" id="ARBA00022722"/>
    </source>
</evidence>
<feature type="domain" description="HNH nuclease" evidence="3">
    <location>
        <begin position="57"/>
        <end position="113"/>
    </location>
</feature>
<dbReference type="GO" id="GO:0016787">
    <property type="term" value="F:hydrolase activity"/>
    <property type="evidence" value="ECO:0007669"/>
    <property type="project" value="UniProtKB-KW"/>
</dbReference>
<dbReference type="CDD" id="cd00085">
    <property type="entry name" value="HNHc"/>
    <property type="match status" value="1"/>
</dbReference>
<keyword evidence="4" id="KW-0255">Endonuclease</keyword>
<dbReference type="InterPro" id="IPR003615">
    <property type="entry name" value="HNH_nuc"/>
</dbReference>
<dbReference type="SMART" id="SM00507">
    <property type="entry name" value="HNHc"/>
    <property type="match status" value="1"/>
</dbReference>
<keyword evidence="1" id="KW-0540">Nuclease</keyword>
<organism evidence="4">
    <name type="scientific">Myoviridae sp. ctDzM5</name>
    <dbReference type="NCBI Taxonomy" id="2825058"/>
    <lineage>
        <taxon>Viruses</taxon>
        <taxon>Duplodnaviria</taxon>
        <taxon>Heunggongvirae</taxon>
        <taxon>Uroviricota</taxon>
        <taxon>Caudoviricetes</taxon>
    </lineage>
</organism>
<dbReference type="InterPro" id="IPR002711">
    <property type="entry name" value="HNH"/>
</dbReference>
<dbReference type="PANTHER" id="PTHR41286:SF1">
    <property type="entry name" value="HNH NUCLEASE YAJD-RELATED"/>
    <property type="match status" value="1"/>
</dbReference>
<keyword evidence="2" id="KW-0378">Hydrolase</keyword>
<reference evidence="4" key="1">
    <citation type="journal article" date="2021" name="Proc. Natl. Acad. Sci. U.S.A.">
        <title>A Catalog of Tens of Thousands of Viruses from Human Metagenomes Reveals Hidden Associations with Chronic Diseases.</title>
        <authorList>
            <person name="Tisza M.J."/>
            <person name="Buck C.B."/>
        </authorList>
    </citation>
    <scope>NUCLEOTIDE SEQUENCE</scope>
    <source>
        <strain evidence="4">CtDzM5</strain>
    </source>
</reference>
<evidence type="ECO:0000313" key="4">
    <source>
        <dbReference type="EMBL" id="DAG02965.1"/>
    </source>
</evidence>
<sequence length="127" mass="14511">MFYKLCAKCGAVIPLGETYCDKCRPVEKVTREELQVDDSEEMSAKVKSFYKSKQWRMFRKGILARDKYLCVACAANGRLSVASDVHHIVRVKQDWNKRFDPSNCISLCKECHNKADKTGVVPTRGDM</sequence>
<dbReference type="PANTHER" id="PTHR41286">
    <property type="entry name" value="HNH NUCLEASE YAJD-RELATED"/>
    <property type="match status" value="1"/>
</dbReference>
<dbReference type="GO" id="GO:0004519">
    <property type="term" value="F:endonuclease activity"/>
    <property type="evidence" value="ECO:0007669"/>
    <property type="project" value="UniProtKB-KW"/>
</dbReference>
<name>A0A8S5V8D0_9CAUD</name>